<organism evidence="2 3">
    <name type="scientific">Chryseobacterium lathyri</name>
    <dbReference type="NCBI Taxonomy" id="395933"/>
    <lineage>
        <taxon>Bacteria</taxon>
        <taxon>Pseudomonadati</taxon>
        <taxon>Bacteroidota</taxon>
        <taxon>Flavobacteriia</taxon>
        <taxon>Flavobacteriales</taxon>
        <taxon>Weeksellaceae</taxon>
        <taxon>Chryseobacterium group</taxon>
        <taxon>Chryseobacterium</taxon>
    </lineage>
</organism>
<dbReference type="Pfam" id="PF26628">
    <property type="entry name" value="DUF8202"/>
    <property type="match status" value="1"/>
</dbReference>
<evidence type="ECO:0000313" key="2">
    <source>
        <dbReference type="EMBL" id="MDP9961989.1"/>
    </source>
</evidence>
<dbReference type="Proteomes" id="UP001235513">
    <property type="component" value="Unassembled WGS sequence"/>
</dbReference>
<evidence type="ECO:0000313" key="3">
    <source>
        <dbReference type="Proteomes" id="UP001235513"/>
    </source>
</evidence>
<dbReference type="RefSeq" id="WP_306846237.1">
    <property type="nucleotide sequence ID" value="NZ_JAUSRL010000009.1"/>
</dbReference>
<reference evidence="2 3" key="1">
    <citation type="submission" date="2023-07" db="EMBL/GenBank/DDBJ databases">
        <title>Sorghum-associated microbial communities from plants grown in Nebraska, USA.</title>
        <authorList>
            <person name="Schachtman D."/>
        </authorList>
    </citation>
    <scope>NUCLEOTIDE SEQUENCE [LARGE SCALE GENOMIC DNA]</scope>
    <source>
        <strain evidence="2 3">CC351</strain>
    </source>
</reference>
<dbReference type="InterPro" id="IPR058515">
    <property type="entry name" value="DUF8202"/>
</dbReference>
<evidence type="ECO:0000259" key="1">
    <source>
        <dbReference type="Pfam" id="PF26628"/>
    </source>
</evidence>
<name>A0ABT9ST29_9FLAO</name>
<comment type="caution">
    <text evidence="2">The sequence shown here is derived from an EMBL/GenBank/DDBJ whole genome shotgun (WGS) entry which is preliminary data.</text>
</comment>
<gene>
    <name evidence="2" type="ORF">J2T04_003917</name>
</gene>
<sequence length="62" mass="7006">MEHSMEWATNTTFNNNIFGISRDDVEMLEQKVSKSVNAGTILTVATIITFAEGKTYCYCHSR</sequence>
<proteinExistence type="predicted"/>
<keyword evidence="3" id="KW-1185">Reference proteome</keyword>
<feature type="domain" description="DUF8202" evidence="1">
    <location>
        <begin position="7"/>
        <end position="46"/>
    </location>
</feature>
<accession>A0ABT9ST29</accession>
<dbReference type="EMBL" id="JAUSRL010000009">
    <property type="protein sequence ID" value="MDP9961989.1"/>
    <property type="molecule type" value="Genomic_DNA"/>
</dbReference>
<protein>
    <recommendedName>
        <fullName evidence="1">DUF8202 domain-containing protein</fullName>
    </recommendedName>
</protein>